<dbReference type="FunFam" id="3.40.140.10:FF:000011">
    <property type="entry name" value="tRNA-specific adenosine deaminase"/>
    <property type="match status" value="1"/>
</dbReference>
<dbReference type="Gene3D" id="3.40.140.10">
    <property type="entry name" value="Cytidine Deaminase, domain 2"/>
    <property type="match status" value="1"/>
</dbReference>
<dbReference type="Pfam" id="PF00383">
    <property type="entry name" value="dCMP_cyt_deam_1"/>
    <property type="match status" value="1"/>
</dbReference>
<sequence length="167" mass="17689">MSDRVSDAVSDGEHLEYLRRAVALAEQGVASGVGGPFGAVVVRDGEVLGEGWNQVTADNDPTAHAEVVAIRRACAAIGDFQLTGAAVYSSCEPCPMCLGALYWSRPAAVFFAASRDDAAAAGFDDSLIYQQLSLPLAQRSLPIRQLALPGAGAPFARWTSDQERTRY</sequence>
<dbReference type="InterPro" id="IPR002125">
    <property type="entry name" value="CMP_dCMP_dom"/>
</dbReference>
<dbReference type="SUPFAM" id="SSF53927">
    <property type="entry name" value="Cytidine deaminase-like"/>
    <property type="match status" value="1"/>
</dbReference>
<accession>A0A849ACV0</accession>
<dbReference type="Proteomes" id="UP000562984">
    <property type="component" value="Unassembled WGS sequence"/>
</dbReference>
<dbReference type="PROSITE" id="PS51747">
    <property type="entry name" value="CYT_DCMP_DEAMINASES_2"/>
    <property type="match status" value="1"/>
</dbReference>
<dbReference type="EMBL" id="JABEND010000009">
    <property type="protein sequence ID" value="NNG36998.1"/>
    <property type="molecule type" value="Genomic_DNA"/>
</dbReference>
<evidence type="ECO:0000256" key="3">
    <source>
        <dbReference type="ARBA" id="ARBA00022801"/>
    </source>
</evidence>
<comment type="caution">
    <text evidence="6">The sequence shown here is derived from an EMBL/GenBank/DDBJ whole genome shotgun (WGS) entry which is preliminary data.</text>
</comment>
<dbReference type="GO" id="GO:0047974">
    <property type="term" value="F:guanosine deaminase activity"/>
    <property type="evidence" value="ECO:0007669"/>
    <property type="project" value="TreeGrafter"/>
</dbReference>
<dbReference type="InterPro" id="IPR016192">
    <property type="entry name" value="APOBEC/CMP_deaminase_Zn-bd"/>
</dbReference>
<dbReference type="GO" id="GO:0008270">
    <property type="term" value="F:zinc ion binding"/>
    <property type="evidence" value="ECO:0007669"/>
    <property type="project" value="InterPro"/>
</dbReference>
<feature type="domain" description="CMP/dCMP-type deaminase" evidence="5">
    <location>
        <begin position="12"/>
        <end position="136"/>
    </location>
</feature>
<evidence type="ECO:0000256" key="2">
    <source>
        <dbReference type="ARBA" id="ARBA00022723"/>
    </source>
</evidence>
<comment type="similarity">
    <text evidence="1">Belongs to the cytidine and deoxycytidylate deaminase family.</text>
</comment>
<dbReference type="GO" id="GO:0006152">
    <property type="term" value="P:purine nucleoside catabolic process"/>
    <property type="evidence" value="ECO:0007669"/>
    <property type="project" value="TreeGrafter"/>
</dbReference>
<reference evidence="6 7" key="1">
    <citation type="submission" date="2020-05" db="EMBL/GenBank/DDBJ databases">
        <title>Nakamurella sp. DB0629 isolated from air conditioner.</title>
        <authorList>
            <person name="Kim D.H."/>
            <person name="Kim D.-U."/>
        </authorList>
    </citation>
    <scope>NUCLEOTIDE SEQUENCE [LARGE SCALE GENOMIC DNA]</scope>
    <source>
        <strain evidence="6 7">DB0629</strain>
    </source>
</reference>
<dbReference type="InterPro" id="IPR016193">
    <property type="entry name" value="Cytidine_deaminase-like"/>
</dbReference>
<proteinExistence type="inferred from homology"/>
<keyword evidence="4" id="KW-0862">Zinc</keyword>
<dbReference type="RefSeq" id="WP_171200697.1">
    <property type="nucleotide sequence ID" value="NZ_JABEND010000009.1"/>
</dbReference>
<dbReference type="PANTHER" id="PTHR11079:SF161">
    <property type="entry name" value="CMP_DCMP-TYPE DEAMINASE DOMAIN-CONTAINING PROTEIN"/>
    <property type="match status" value="1"/>
</dbReference>
<keyword evidence="7" id="KW-1185">Reference proteome</keyword>
<name>A0A849ACV0_9ACTN</name>
<evidence type="ECO:0000256" key="1">
    <source>
        <dbReference type="ARBA" id="ARBA00006576"/>
    </source>
</evidence>
<evidence type="ECO:0000256" key="4">
    <source>
        <dbReference type="ARBA" id="ARBA00022833"/>
    </source>
</evidence>
<evidence type="ECO:0000259" key="5">
    <source>
        <dbReference type="PROSITE" id="PS51747"/>
    </source>
</evidence>
<protein>
    <submittedName>
        <fullName evidence="6">Nucleoside deaminase</fullName>
    </submittedName>
</protein>
<gene>
    <name evidence="6" type="ORF">HKD39_15035</name>
</gene>
<dbReference type="AlphaFoldDB" id="A0A849ACV0"/>
<evidence type="ECO:0000313" key="7">
    <source>
        <dbReference type="Proteomes" id="UP000562984"/>
    </source>
</evidence>
<dbReference type="PROSITE" id="PS00903">
    <property type="entry name" value="CYT_DCMP_DEAMINASES_1"/>
    <property type="match status" value="1"/>
</dbReference>
<dbReference type="CDD" id="cd01285">
    <property type="entry name" value="nucleoside_deaminase"/>
    <property type="match status" value="1"/>
</dbReference>
<keyword evidence="3" id="KW-0378">Hydrolase</keyword>
<evidence type="ECO:0000313" key="6">
    <source>
        <dbReference type="EMBL" id="NNG36998.1"/>
    </source>
</evidence>
<organism evidence="6 7">
    <name type="scientific">Nakamurella aerolata</name>
    <dbReference type="NCBI Taxonomy" id="1656892"/>
    <lineage>
        <taxon>Bacteria</taxon>
        <taxon>Bacillati</taxon>
        <taxon>Actinomycetota</taxon>
        <taxon>Actinomycetes</taxon>
        <taxon>Nakamurellales</taxon>
        <taxon>Nakamurellaceae</taxon>
        <taxon>Nakamurella</taxon>
    </lineage>
</organism>
<keyword evidence="2" id="KW-0479">Metal-binding</keyword>
<dbReference type="PANTHER" id="PTHR11079">
    <property type="entry name" value="CYTOSINE DEAMINASE FAMILY MEMBER"/>
    <property type="match status" value="1"/>
</dbReference>